<reference evidence="2" key="1">
    <citation type="journal article" date="2014" name="Int. J. Syst. Evol. Microbiol.">
        <title>Complete genome sequence of Corynebacterium casei LMG S-19264T (=DSM 44701T), isolated from a smear-ripened cheese.</title>
        <authorList>
            <consortium name="US DOE Joint Genome Institute (JGI-PGF)"/>
            <person name="Walter F."/>
            <person name="Albersmeier A."/>
            <person name="Kalinowski J."/>
            <person name="Ruckert C."/>
        </authorList>
    </citation>
    <scope>NUCLEOTIDE SEQUENCE</scope>
    <source>
        <strain evidence="2">JCM 31311</strain>
    </source>
</reference>
<proteinExistence type="predicted"/>
<comment type="caution">
    <text evidence="2">The sequence shown here is derived from an EMBL/GenBank/DDBJ whole genome shotgun (WGS) entry which is preliminary data.</text>
</comment>
<evidence type="ECO:0000256" key="1">
    <source>
        <dbReference type="SAM" id="MobiDB-lite"/>
    </source>
</evidence>
<dbReference type="RefSeq" id="WP_189092871.1">
    <property type="nucleotide sequence ID" value="NZ_BMQL01000048.1"/>
</dbReference>
<gene>
    <name evidence="2" type="ORF">GCM10008957_46210</name>
</gene>
<evidence type="ECO:0000313" key="3">
    <source>
        <dbReference type="Proteomes" id="UP000603865"/>
    </source>
</evidence>
<keyword evidence="3" id="KW-1185">Reference proteome</keyword>
<reference evidence="2" key="2">
    <citation type="submission" date="2020-09" db="EMBL/GenBank/DDBJ databases">
        <authorList>
            <person name="Sun Q."/>
            <person name="Ohkuma M."/>
        </authorList>
    </citation>
    <scope>NUCLEOTIDE SEQUENCE</scope>
    <source>
        <strain evidence="2">JCM 31311</strain>
    </source>
</reference>
<sequence length="104" mass="11541">MPARIRIYGHEAVFAGGHWTCPDDSLQAMLEGLADPRALTPQAEQEHATYCAGRFGGLIFTELGWETAPHPEAEIKLEDFAPQRKPERESSGGGLFGFMRRRKA</sequence>
<organism evidence="2 3">
    <name type="scientific">Deinococcus ruber</name>
    <dbReference type="NCBI Taxonomy" id="1848197"/>
    <lineage>
        <taxon>Bacteria</taxon>
        <taxon>Thermotogati</taxon>
        <taxon>Deinococcota</taxon>
        <taxon>Deinococci</taxon>
        <taxon>Deinococcales</taxon>
        <taxon>Deinococcaceae</taxon>
        <taxon>Deinococcus</taxon>
    </lineage>
</organism>
<name>A0A918CN51_9DEIO</name>
<protein>
    <submittedName>
        <fullName evidence="2">Uncharacterized protein</fullName>
    </submittedName>
</protein>
<dbReference type="Proteomes" id="UP000603865">
    <property type="component" value="Unassembled WGS sequence"/>
</dbReference>
<feature type="compositionally biased region" description="Basic and acidic residues" evidence="1">
    <location>
        <begin position="81"/>
        <end position="90"/>
    </location>
</feature>
<evidence type="ECO:0000313" key="2">
    <source>
        <dbReference type="EMBL" id="GGR30097.1"/>
    </source>
</evidence>
<dbReference type="EMBL" id="BMQL01000048">
    <property type="protein sequence ID" value="GGR30097.1"/>
    <property type="molecule type" value="Genomic_DNA"/>
</dbReference>
<feature type="region of interest" description="Disordered" evidence="1">
    <location>
        <begin position="81"/>
        <end position="104"/>
    </location>
</feature>
<dbReference type="AlphaFoldDB" id="A0A918CN51"/>
<accession>A0A918CN51</accession>